<keyword evidence="5 6" id="KW-0472">Membrane</keyword>
<dbReference type="InterPro" id="IPR045214">
    <property type="entry name" value="Surf1/Surf4"/>
</dbReference>
<dbReference type="KEGG" id="stcm:SCMC78_67860"/>
<dbReference type="PANTHER" id="PTHR23427">
    <property type="entry name" value="SURFEIT LOCUS PROTEIN"/>
    <property type="match status" value="1"/>
</dbReference>
<evidence type="ECO:0000256" key="2">
    <source>
        <dbReference type="ARBA" id="ARBA00007165"/>
    </source>
</evidence>
<proteinExistence type="inferred from homology"/>
<dbReference type="InterPro" id="IPR025443">
    <property type="entry name" value="DUF4307"/>
</dbReference>
<feature type="compositionally biased region" description="Pro residues" evidence="7">
    <location>
        <begin position="251"/>
        <end position="283"/>
    </location>
</feature>
<dbReference type="Pfam" id="PF02104">
    <property type="entry name" value="SURF1"/>
    <property type="match status" value="1"/>
</dbReference>
<evidence type="ECO:0000256" key="1">
    <source>
        <dbReference type="ARBA" id="ARBA00004370"/>
    </source>
</evidence>
<feature type="transmembrane region" description="Helical" evidence="6">
    <location>
        <begin position="12"/>
        <end position="30"/>
    </location>
</feature>
<dbReference type="Pfam" id="PF14155">
    <property type="entry name" value="DUF4307"/>
    <property type="match status" value="1"/>
</dbReference>
<sequence length="420" mass="45637">MNHSLRTPRWWGIHLFTVLAVPFCVLMGLWQLERFSARTEADRAYQEARTDRTAGPLTELLPVSTDTVGRRATVSGRYDPEAEFQVPDRRVDGQDAFYVLTLFRTNGGRALPVVRGWLPAGTPSASIPPPPRGRTTVTGALQASENQRTRGTRAGGLPEGRIGVISAATFVSLMPNEPRPPHDAWITVQEPTGPLRAVPPVVPEGAGLDLKAFQNLGYTGEWFVFAGFVVFMWFRLRRRELEQSPEARTPGPVPAPPSPTRTPAPTPSPTPSPSPSLSLPLPPDSVPVTLSRPVAGSGPGEDARKDRILKVVGGVLAAVFVGFLAWSGTAYLTGQNYSGELVTFEVVSPEAVEARLSVRKNTDAVIVCTLRALSEQGREVSRVDVRFPDREKDVDRRVRVRTTDRATALELVGCQDAKAG</sequence>
<protein>
    <recommendedName>
        <fullName evidence="6">SURF1-like protein</fullName>
    </recommendedName>
</protein>
<keyword evidence="4 6" id="KW-1133">Transmembrane helix</keyword>
<evidence type="ECO:0000313" key="8">
    <source>
        <dbReference type="EMBL" id="BFP56979.1"/>
    </source>
</evidence>
<organism evidence="8">
    <name type="scientific">Streptomyces sp. CMC78</name>
    <dbReference type="NCBI Taxonomy" id="3231512"/>
    <lineage>
        <taxon>Bacteria</taxon>
        <taxon>Bacillati</taxon>
        <taxon>Actinomycetota</taxon>
        <taxon>Actinomycetes</taxon>
        <taxon>Kitasatosporales</taxon>
        <taxon>Streptomycetaceae</taxon>
        <taxon>Streptomyces</taxon>
    </lineage>
</organism>
<evidence type="ECO:0000256" key="4">
    <source>
        <dbReference type="ARBA" id="ARBA00022989"/>
    </source>
</evidence>
<dbReference type="PROSITE" id="PS50895">
    <property type="entry name" value="SURF1"/>
    <property type="match status" value="1"/>
</dbReference>
<evidence type="ECO:0000256" key="5">
    <source>
        <dbReference type="ARBA" id="ARBA00023136"/>
    </source>
</evidence>
<comment type="similarity">
    <text evidence="2 6">Belongs to the SURF1 family.</text>
</comment>
<name>A0AB33KUD6_9ACTN</name>
<dbReference type="CDD" id="cd06662">
    <property type="entry name" value="SURF1"/>
    <property type="match status" value="1"/>
</dbReference>
<accession>A0AB33KUD6</accession>
<feature type="transmembrane region" description="Helical" evidence="6">
    <location>
        <begin position="311"/>
        <end position="332"/>
    </location>
</feature>
<dbReference type="PANTHER" id="PTHR23427:SF2">
    <property type="entry name" value="SURFEIT LOCUS PROTEIN 1"/>
    <property type="match status" value="1"/>
</dbReference>
<keyword evidence="6" id="KW-1003">Cell membrane</keyword>
<evidence type="ECO:0000256" key="6">
    <source>
        <dbReference type="RuleBase" id="RU363076"/>
    </source>
</evidence>
<reference evidence="8" key="1">
    <citation type="submission" date="2024-07" db="EMBL/GenBank/DDBJ databases">
        <title>Complete genome sequences of cellulolytic bacteria, Kitasatospora sp. CMC57 and Streptomyces sp. CMC78, isolated from Japanese agricultural soil.</title>
        <authorList>
            <person name="Hashimoto T."/>
            <person name="Ito M."/>
            <person name="Iwamoto M."/>
            <person name="Fukahori D."/>
            <person name="Shoda T."/>
            <person name="Sakoda M."/>
            <person name="Morohoshi T."/>
            <person name="Mitsuboshi M."/>
            <person name="Nishizawa T."/>
        </authorList>
    </citation>
    <scope>NUCLEOTIDE SEQUENCE</scope>
    <source>
        <strain evidence="8">CMC78</strain>
    </source>
</reference>
<dbReference type="AlphaFoldDB" id="A0AB33KUD6"/>
<dbReference type="RefSeq" id="WP_408054675.1">
    <property type="nucleotide sequence ID" value="NZ_AP035884.1"/>
</dbReference>
<evidence type="ECO:0000256" key="3">
    <source>
        <dbReference type="ARBA" id="ARBA00022692"/>
    </source>
</evidence>
<comment type="subcellular location">
    <subcellularLocation>
        <location evidence="6">Cell membrane</location>
        <topology evidence="6">Multi-pass membrane protein</topology>
    </subcellularLocation>
    <subcellularLocation>
        <location evidence="1">Membrane</location>
    </subcellularLocation>
</comment>
<dbReference type="InterPro" id="IPR002994">
    <property type="entry name" value="Surf1/Shy1"/>
</dbReference>
<keyword evidence="3 6" id="KW-0812">Transmembrane</keyword>
<evidence type="ECO:0000256" key="7">
    <source>
        <dbReference type="SAM" id="MobiDB-lite"/>
    </source>
</evidence>
<feature type="region of interest" description="Disordered" evidence="7">
    <location>
        <begin position="243"/>
        <end position="283"/>
    </location>
</feature>
<dbReference type="GO" id="GO:0005886">
    <property type="term" value="C:plasma membrane"/>
    <property type="evidence" value="ECO:0007669"/>
    <property type="project" value="UniProtKB-SubCell"/>
</dbReference>
<dbReference type="EMBL" id="AP035884">
    <property type="protein sequence ID" value="BFP56979.1"/>
    <property type="molecule type" value="Genomic_DNA"/>
</dbReference>
<gene>
    <name evidence="8" type="ORF">SCMC78_67860</name>
</gene>